<keyword evidence="2" id="KW-1185">Reference proteome</keyword>
<evidence type="ECO:0000313" key="2">
    <source>
        <dbReference type="Proteomes" id="UP000194236"/>
    </source>
</evidence>
<dbReference type="EMBL" id="MUJZ01071594">
    <property type="protein sequence ID" value="OTF69223.1"/>
    <property type="molecule type" value="Genomic_DNA"/>
</dbReference>
<protein>
    <submittedName>
        <fullName evidence="1">Uncharacterized protein</fullName>
    </submittedName>
</protein>
<sequence length="24" mass="2875">MFNSNVQAHILRRYHMAVITVARF</sequence>
<reference evidence="1 2" key="1">
    <citation type="submission" date="2017-03" db="EMBL/GenBank/DDBJ databases">
        <title>Genome Survey of Euroglyphus maynei.</title>
        <authorList>
            <person name="Arlian L.G."/>
            <person name="Morgan M.S."/>
            <person name="Rider S.D."/>
        </authorList>
    </citation>
    <scope>NUCLEOTIDE SEQUENCE [LARGE SCALE GENOMIC DNA]</scope>
    <source>
        <strain evidence="1">Arlian Lab</strain>
        <tissue evidence="1">Whole body</tissue>
    </source>
</reference>
<organism evidence="1 2">
    <name type="scientific">Euroglyphus maynei</name>
    <name type="common">Mayne's house dust mite</name>
    <dbReference type="NCBI Taxonomy" id="6958"/>
    <lineage>
        <taxon>Eukaryota</taxon>
        <taxon>Metazoa</taxon>
        <taxon>Ecdysozoa</taxon>
        <taxon>Arthropoda</taxon>
        <taxon>Chelicerata</taxon>
        <taxon>Arachnida</taxon>
        <taxon>Acari</taxon>
        <taxon>Acariformes</taxon>
        <taxon>Sarcoptiformes</taxon>
        <taxon>Astigmata</taxon>
        <taxon>Psoroptidia</taxon>
        <taxon>Analgoidea</taxon>
        <taxon>Pyroglyphidae</taxon>
        <taxon>Pyroglyphinae</taxon>
        <taxon>Euroglyphus</taxon>
    </lineage>
</organism>
<gene>
    <name evidence="1" type="ORF">BLA29_013213</name>
</gene>
<name>A0A1Y3ANP8_EURMA</name>
<accession>A0A1Y3ANP8</accession>
<evidence type="ECO:0000313" key="1">
    <source>
        <dbReference type="EMBL" id="OTF69223.1"/>
    </source>
</evidence>
<comment type="caution">
    <text evidence="1">The sequence shown here is derived from an EMBL/GenBank/DDBJ whole genome shotgun (WGS) entry which is preliminary data.</text>
</comment>
<dbReference type="AlphaFoldDB" id="A0A1Y3ANP8"/>
<dbReference type="Proteomes" id="UP000194236">
    <property type="component" value="Unassembled WGS sequence"/>
</dbReference>
<proteinExistence type="predicted"/>